<organism evidence="1 2">
    <name type="scientific">Candidatus Falkowbacteria bacterium CG10_big_fil_rev_8_21_14_0_10_39_11</name>
    <dbReference type="NCBI Taxonomy" id="1974565"/>
    <lineage>
        <taxon>Bacteria</taxon>
        <taxon>Candidatus Falkowiibacteriota</taxon>
    </lineage>
</organism>
<evidence type="ECO:0000313" key="2">
    <source>
        <dbReference type="Proteomes" id="UP000229901"/>
    </source>
</evidence>
<reference evidence="2" key="1">
    <citation type="submission" date="2017-09" db="EMBL/GenBank/DDBJ databases">
        <title>Depth-based differentiation of microbial function through sediment-hosted aquifers and enrichment of novel symbionts in the deep terrestrial subsurface.</title>
        <authorList>
            <person name="Probst A.J."/>
            <person name="Ladd B."/>
            <person name="Jarett J.K."/>
            <person name="Geller-Mcgrath D.E."/>
            <person name="Sieber C.M.K."/>
            <person name="Emerson J.B."/>
            <person name="Anantharaman K."/>
            <person name="Thomas B.C."/>
            <person name="Malmstrom R."/>
            <person name="Stieglmeier M."/>
            <person name="Klingl A."/>
            <person name="Woyke T."/>
            <person name="Ryan C.M."/>
            <person name="Banfield J.F."/>
        </authorList>
    </citation>
    <scope>NUCLEOTIDE SEQUENCE [LARGE SCALE GENOMIC DNA]</scope>
</reference>
<comment type="caution">
    <text evidence="1">The sequence shown here is derived from an EMBL/GenBank/DDBJ whole genome shotgun (WGS) entry which is preliminary data.</text>
</comment>
<name>A0A2H0V632_9BACT</name>
<protein>
    <submittedName>
        <fullName evidence="1">Uncharacterized protein</fullName>
    </submittedName>
</protein>
<proteinExistence type="predicted"/>
<accession>A0A2H0V632</accession>
<dbReference type="EMBL" id="PFAP01000031">
    <property type="protein sequence ID" value="PIR93869.1"/>
    <property type="molecule type" value="Genomic_DNA"/>
</dbReference>
<evidence type="ECO:0000313" key="1">
    <source>
        <dbReference type="EMBL" id="PIR93869.1"/>
    </source>
</evidence>
<dbReference type="Proteomes" id="UP000229901">
    <property type="component" value="Unassembled WGS sequence"/>
</dbReference>
<dbReference type="AlphaFoldDB" id="A0A2H0V632"/>
<gene>
    <name evidence="1" type="ORF">COT97_04050</name>
</gene>
<sequence length="107" mass="12382">MQIAESREVLVQLRSDVSNWIATSERCDLSPFYSRKISQISHKALPSLQDCVGDYDQFCLNYSLFIDEVRNALMFWRHCGDAVLLAFCNLILIKVRQSEHKIDCLIV</sequence>